<proteinExistence type="predicted"/>
<sequence>MGPARHMPRTSLPSDIVGKCPDRRCRDQLRSRYCLDQLYYFVVLRHIRDNPSKLLDLFGKSVYRQPNRAFLPPRSMTPEKS</sequence>
<keyword evidence="2" id="KW-1185">Reference proteome</keyword>
<reference evidence="2" key="1">
    <citation type="submission" date="2012-09" db="EMBL/GenBank/DDBJ databases">
        <authorList>
            <person name="Weinstock G."/>
            <person name="Sodergren E."/>
            <person name="Clifton S."/>
            <person name="Fulton L."/>
            <person name="Fulton B."/>
            <person name="Courtney L."/>
            <person name="Fronick C."/>
            <person name="Harrison M."/>
            <person name="Strong C."/>
            <person name="Farmer C."/>
            <person name="Delehaunty K."/>
            <person name="Markovic C."/>
            <person name="Hall O."/>
            <person name="Minx P."/>
            <person name="Tomlinson C."/>
            <person name="Mitreva M."/>
            <person name="Nelson J."/>
            <person name="Hou S."/>
            <person name="Wollam A."/>
            <person name="Pepin K.H."/>
            <person name="Johnson M."/>
            <person name="Bhonagiri V."/>
            <person name="Nash W.E."/>
            <person name="Suruliraj S."/>
            <person name="Warren W."/>
            <person name="Chinwalla A."/>
            <person name="Mardis E.R."/>
            <person name="Wilson R.K."/>
        </authorList>
    </citation>
    <scope>NUCLEOTIDE SEQUENCE [LARGE SCALE GENOMIC DNA]</scope>
    <source>
        <strain evidence="2">OS1</strain>
    </source>
</reference>
<dbReference type="STRING" id="592015.HMPREF1705_04770"/>
<protein>
    <submittedName>
        <fullName evidence="1">Uncharacterized protein</fullName>
    </submittedName>
</protein>
<dbReference type="EMBL" id="ACJX03000001">
    <property type="protein sequence ID" value="KRT35209.1"/>
    <property type="molecule type" value="Genomic_DNA"/>
</dbReference>
<dbReference type="AlphaFoldDB" id="A0A0T5XA35"/>
<name>A0A0T5XA35_9BACT</name>
<organism evidence="1 2">
    <name type="scientific">Acetomicrobium hydrogeniformans ATCC BAA-1850</name>
    <dbReference type="NCBI Taxonomy" id="592015"/>
    <lineage>
        <taxon>Bacteria</taxon>
        <taxon>Thermotogati</taxon>
        <taxon>Synergistota</taxon>
        <taxon>Synergistia</taxon>
        <taxon>Synergistales</taxon>
        <taxon>Acetomicrobiaceae</taxon>
        <taxon>Acetomicrobium</taxon>
    </lineage>
</organism>
<evidence type="ECO:0000313" key="2">
    <source>
        <dbReference type="Proteomes" id="UP000005273"/>
    </source>
</evidence>
<dbReference type="Proteomes" id="UP000005273">
    <property type="component" value="Unassembled WGS sequence"/>
</dbReference>
<evidence type="ECO:0000313" key="1">
    <source>
        <dbReference type="EMBL" id="KRT35209.1"/>
    </source>
</evidence>
<gene>
    <name evidence="1" type="ORF">HMPREF1705_04770</name>
</gene>
<comment type="caution">
    <text evidence="1">The sequence shown here is derived from an EMBL/GenBank/DDBJ whole genome shotgun (WGS) entry which is preliminary data.</text>
</comment>
<accession>A0A0T5XA35</accession>